<dbReference type="InterPro" id="IPR004107">
    <property type="entry name" value="Integrase_SAM-like_N"/>
</dbReference>
<feature type="domain" description="Tyr recombinase" evidence="5">
    <location>
        <begin position="126"/>
        <end position="323"/>
    </location>
</feature>
<dbReference type="CDD" id="cd01189">
    <property type="entry name" value="INT_ICEBs1_C_like"/>
    <property type="match status" value="1"/>
</dbReference>
<dbReference type="Gene3D" id="1.10.443.10">
    <property type="entry name" value="Intergrase catalytic core"/>
    <property type="match status" value="1"/>
</dbReference>
<evidence type="ECO:0000256" key="1">
    <source>
        <dbReference type="ARBA" id="ARBA00022908"/>
    </source>
</evidence>
<dbReference type="InterPro" id="IPR010998">
    <property type="entry name" value="Integrase_recombinase_N"/>
</dbReference>
<evidence type="ECO:0000259" key="5">
    <source>
        <dbReference type="PROSITE" id="PS51898"/>
    </source>
</evidence>
<dbReference type="InterPro" id="IPR011010">
    <property type="entry name" value="DNA_brk_join_enz"/>
</dbReference>
<comment type="caution">
    <text evidence="7">The sequence shown here is derived from an EMBL/GenBank/DDBJ whole genome shotgun (WGS) entry which is preliminary data.</text>
</comment>
<evidence type="ECO:0000313" key="7">
    <source>
        <dbReference type="EMBL" id="GAA5535148.1"/>
    </source>
</evidence>
<dbReference type="InterPro" id="IPR044068">
    <property type="entry name" value="CB"/>
</dbReference>
<dbReference type="Gene3D" id="1.10.150.130">
    <property type="match status" value="1"/>
</dbReference>
<dbReference type="RefSeq" id="WP_345457932.1">
    <property type="nucleotide sequence ID" value="NZ_BAABRV010000016.1"/>
</dbReference>
<keyword evidence="3" id="KW-0233">DNA recombination</keyword>
<dbReference type="InterPro" id="IPR050090">
    <property type="entry name" value="Tyrosine_recombinase_XerCD"/>
</dbReference>
<dbReference type="Pfam" id="PF00589">
    <property type="entry name" value="Phage_integrase"/>
    <property type="match status" value="1"/>
</dbReference>
<dbReference type="PROSITE" id="PS51900">
    <property type="entry name" value="CB"/>
    <property type="match status" value="1"/>
</dbReference>
<keyword evidence="8" id="KW-1185">Reference proteome</keyword>
<dbReference type="PROSITE" id="PS51898">
    <property type="entry name" value="TYR_RECOMBINASE"/>
    <property type="match status" value="1"/>
</dbReference>
<proteinExistence type="predicted"/>
<dbReference type="Pfam" id="PF02899">
    <property type="entry name" value="Phage_int_SAM_1"/>
    <property type="match status" value="1"/>
</dbReference>
<name>A0ABP9XK92_9DEIO</name>
<feature type="domain" description="Core-binding (CB)" evidence="6">
    <location>
        <begin position="20"/>
        <end position="101"/>
    </location>
</feature>
<accession>A0ABP9XK92</accession>
<dbReference type="PANTHER" id="PTHR30349">
    <property type="entry name" value="PHAGE INTEGRASE-RELATED"/>
    <property type="match status" value="1"/>
</dbReference>
<dbReference type="PANTHER" id="PTHR30349:SF91">
    <property type="entry name" value="INTA PROTEIN"/>
    <property type="match status" value="1"/>
</dbReference>
<keyword evidence="1" id="KW-0229">DNA integration</keyword>
<protein>
    <submittedName>
        <fullName evidence="7">Tyrosine recombinase XerC</fullName>
    </submittedName>
</protein>
<dbReference type="EMBL" id="BAABRV010000016">
    <property type="protein sequence ID" value="GAA5535148.1"/>
    <property type="molecule type" value="Genomic_DNA"/>
</dbReference>
<gene>
    <name evidence="7" type="primary">xerC_5</name>
    <name evidence="7" type="ORF">Dalu01_03572</name>
</gene>
<evidence type="ECO:0000313" key="8">
    <source>
        <dbReference type="Proteomes" id="UP001404956"/>
    </source>
</evidence>
<keyword evidence="2 4" id="KW-0238">DNA-binding</keyword>
<organism evidence="7 8">
    <name type="scientific">Deinococcus aluminii</name>
    <dbReference type="NCBI Taxonomy" id="1656885"/>
    <lineage>
        <taxon>Bacteria</taxon>
        <taxon>Thermotogati</taxon>
        <taxon>Deinococcota</taxon>
        <taxon>Deinococci</taxon>
        <taxon>Deinococcales</taxon>
        <taxon>Deinococcaceae</taxon>
        <taxon>Deinococcus</taxon>
    </lineage>
</organism>
<dbReference type="Proteomes" id="UP001404956">
    <property type="component" value="Unassembled WGS sequence"/>
</dbReference>
<evidence type="ECO:0000256" key="2">
    <source>
        <dbReference type="ARBA" id="ARBA00023125"/>
    </source>
</evidence>
<evidence type="ECO:0000256" key="4">
    <source>
        <dbReference type="PROSITE-ProRule" id="PRU01248"/>
    </source>
</evidence>
<evidence type="ECO:0000259" key="6">
    <source>
        <dbReference type="PROSITE" id="PS51900"/>
    </source>
</evidence>
<sequence length="340" mass="38289">MMTELQAAHQRGLVSFPSTTTVGEWLDIWLGRRKPHVSVSTYEQYVFHSRHIPQQLRRLKLQELKRSHVRELVAKLVEKGLSASSRSKVLSHLRSALDAALEEELLVVNPAQGVRAVKTAAERSMRKRKALTIDELGAFLIAAEGDTLYPLFYTMFSLGLRRGEVLGLRWQDLNLDTGEVRVEQQVKLEANRAVVGPLKTVNSRRRLYSSPDLLDTLRGIQREQITAQLLAGLAWTQTDLVFTTGIGTPIHPRNVNRAIYAICDASGLRRFSSHTARHTHITQRLRNGEKLEIVSAVAGHATPSITIDIYRSVLEDEKRLAVFSLRDQLAPITPTKEKDQ</sequence>
<dbReference type="InterPro" id="IPR002104">
    <property type="entry name" value="Integrase_catalytic"/>
</dbReference>
<evidence type="ECO:0000256" key="3">
    <source>
        <dbReference type="ARBA" id="ARBA00023172"/>
    </source>
</evidence>
<dbReference type="SUPFAM" id="SSF56349">
    <property type="entry name" value="DNA breaking-rejoining enzymes"/>
    <property type="match status" value="1"/>
</dbReference>
<dbReference type="InterPro" id="IPR013762">
    <property type="entry name" value="Integrase-like_cat_sf"/>
</dbReference>
<reference evidence="7 8" key="1">
    <citation type="submission" date="2024-02" db="EMBL/GenBank/DDBJ databases">
        <title>Deinococcus aluminii NBRC 112889.</title>
        <authorList>
            <person name="Ichikawa N."/>
            <person name="Katano-Makiyama Y."/>
            <person name="Hidaka K."/>
        </authorList>
    </citation>
    <scope>NUCLEOTIDE SEQUENCE [LARGE SCALE GENOMIC DNA]</scope>
    <source>
        <strain evidence="7 8">NBRC 112889</strain>
    </source>
</reference>